<dbReference type="EMBL" id="LQZP01000417">
    <property type="protein sequence ID" value="KXT89468.1"/>
    <property type="molecule type" value="Genomic_DNA"/>
</dbReference>
<sequence>MKYPKIDLKTIRLDAKQFQTDNPRLILIFALPSMLLIFSSFLNPLARLSNDILNQSFISMLGQVLQAYLFPLLVSFIVTILLSGSAFTTLKLIKNPETELSLKSCLTLFDEKYFSQTFLTLLLKRLYLFLWSIPSLIGVYFLFYSNLLARNFVTLHPEFPNLDLSSLETDQFLMTFGLYFLASLILMIVGNILYIPQHYAYSQVEFLLCDTLDLGQAKPRQILKTSRFLMKGYKFQRFLLDFQLLPWYFLNWITFGIASFTILPYIQNNQIFFYRALLARKRRNG</sequence>
<accession>A0A139PHQ3</accession>
<comment type="caution">
    <text evidence="2">The sequence shown here is derived from an EMBL/GenBank/DDBJ whole genome shotgun (WGS) entry which is preliminary data.</text>
</comment>
<dbReference type="RefSeq" id="WP_061454593.1">
    <property type="nucleotide sequence ID" value="NZ_JAKUWC010000002.1"/>
</dbReference>
<evidence type="ECO:0000256" key="1">
    <source>
        <dbReference type="SAM" id="Phobius"/>
    </source>
</evidence>
<organism evidence="2 4">
    <name type="scientific">Streptococcus oralis</name>
    <dbReference type="NCBI Taxonomy" id="1303"/>
    <lineage>
        <taxon>Bacteria</taxon>
        <taxon>Bacillati</taxon>
        <taxon>Bacillota</taxon>
        <taxon>Bacilli</taxon>
        <taxon>Lactobacillales</taxon>
        <taxon>Streptococcaceae</taxon>
        <taxon>Streptococcus</taxon>
    </lineage>
</organism>
<keyword evidence="1" id="KW-0812">Transmembrane</keyword>
<dbReference type="Proteomes" id="UP000289485">
    <property type="component" value="Unassembled WGS sequence"/>
</dbReference>
<evidence type="ECO:0000313" key="3">
    <source>
        <dbReference type="EMBL" id="RXX19849.1"/>
    </source>
</evidence>
<keyword evidence="1" id="KW-1133">Transmembrane helix</keyword>
<feature type="transmembrane region" description="Helical" evidence="1">
    <location>
        <begin position="172"/>
        <end position="194"/>
    </location>
</feature>
<dbReference type="OrthoDB" id="9784844at2"/>
<dbReference type="PATRIC" id="fig|1303.81.peg.2133"/>
<dbReference type="EMBL" id="QEWJ01000017">
    <property type="protein sequence ID" value="RXX19849.1"/>
    <property type="molecule type" value="Genomic_DNA"/>
</dbReference>
<keyword evidence="1" id="KW-0472">Membrane</keyword>
<name>A0A139PHQ3_STROR</name>
<reference evidence="2 4" key="1">
    <citation type="submission" date="2016-01" db="EMBL/GenBank/DDBJ databases">
        <title>Highly variable Streptococcus oralis are common among viridans streptococci isolated from primates.</title>
        <authorList>
            <person name="Denapaite D."/>
            <person name="Rieger M."/>
            <person name="Koendgen S."/>
            <person name="Brueckner R."/>
            <person name="Ochigava I."/>
            <person name="Kappeler P."/>
            <person name="Maetz-Rensing K."/>
            <person name="Leendertz F."/>
            <person name="Hakenbeck R."/>
        </authorList>
    </citation>
    <scope>NUCLEOTIDE SEQUENCE [LARGE SCALE GENOMIC DNA]</scope>
    <source>
        <strain evidence="2 4">DD21</strain>
    </source>
</reference>
<protein>
    <submittedName>
        <fullName evidence="3">DUF975 domain-containing protein</fullName>
    </submittedName>
    <submittedName>
        <fullName evidence="2">Membrane protein</fullName>
    </submittedName>
</protein>
<dbReference type="AlphaFoldDB" id="A0A139PHQ3"/>
<dbReference type="PANTHER" id="PTHR40076">
    <property type="entry name" value="MEMBRANE PROTEIN-RELATED"/>
    <property type="match status" value="1"/>
</dbReference>
<proteinExistence type="predicted"/>
<dbReference type="InterPro" id="IPR010380">
    <property type="entry name" value="DUF975"/>
</dbReference>
<dbReference type="Pfam" id="PF06161">
    <property type="entry name" value="DUF975"/>
    <property type="match status" value="1"/>
</dbReference>
<gene>
    <name evidence="3" type="ORF">DF216_09910</name>
    <name evidence="2" type="ORF">SORDD21_01749</name>
</gene>
<dbReference type="PANTHER" id="PTHR40076:SF1">
    <property type="entry name" value="MEMBRANE PROTEIN"/>
    <property type="match status" value="1"/>
</dbReference>
<feature type="transmembrane region" description="Helical" evidence="1">
    <location>
        <begin position="244"/>
        <end position="266"/>
    </location>
</feature>
<evidence type="ECO:0000313" key="5">
    <source>
        <dbReference type="Proteomes" id="UP000289485"/>
    </source>
</evidence>
<feature type="transmembrane region" description="Helical" evidence="1">
    <location>
        <begin position="25"/>
        <end position="45"/>
    </location>
</feature>
<evidence type="ECO:0000313" key="4">
    <source>
        <dbReference type="Proteomes" id="UP000070053"/>
    </source>
</evidence>
<reference evidence="3 5" key="2">
    <citation type="submission" date="2018-05" db="EMBL/GenBank/DDBJ databases">
        <title>Streptococcus from otitis media.</title>
        <authorList>
            <person name="Wayes A.M."/>
            <person name="Jakubovics N.S."/>
        </authorList>
    </citation>
    <scope>NUCLEOTIDE SEQUENCE [LARGE SCALE GENOMIC DNA]</scope>
    <source>
        <strain evidence="3 5">NU43</strain>
    </source>
</reference>
<feature type="transmembrane region" description="Helical" evidence="1">
    <location>
        <begin position="126"/>
        <end position="144"/>
    </location>
</feature>
<dbReference type="Proteomes" id="UP000070053">
    <property type="component" value="Unassembled WGS sequence"/>
</dbReference>
<feature type="transmembrane region" description="Helical" evidence="1">
    <location>
        <begin position="65"/>
        <end position="87"/>
    </location>
</feature>
<evidence type="ECO:0000313" key="2">
    <source>
        <dbReference type="EMBL" id="KXT89468.1"/>
    </source>
</evidence>